<proteinExistence type="predicted"/>
<dbReference type="AlphaFoldDB" id="A0A1B0BUU7"/>
<name>A0A1B0BUU7_9MUSC</name>
<reference evidence="2" key="1">
    <citation type="submission" date="2015-01" db="EMBL/GenBank/DDBJ databases">
        <authorList>
            <person name="Aksoy S."/>
            <person name="Warren W."/>
            <person name="Wilson R.K."/>
        </authorList>
    </citation>
    <scope>NUCLEOTIDE SEQUENCE [LARGE SCALE GENOMIC DNA]</scope>
    <source>
        <strain evidence="2">IAEA</strain>
    </source>
</reference>
<reference evidence="1" key="2">
    <citation type="submission" date="2020-05" db="UniProtKB">
        <authorList>
            <consortium name="EnsemblMetazoa"/>
        </authorList>
    </citation>
    <scope>IDENTIFICATION</scope>
    <source>
        <strain evidence="1">IAEA</strain>
    </source>
</reference>
<organism evidence="1 2">
    <name type="scientific">Glossina palpalis gambiensis</name>
    <dbReference type="NCBI Taxonomy" id="67801"/>
    <lineage>
        <taxon>Eukaryota</taxon>
        <taxon>Metazoa</taxon>
        <taxon>Ecdysozoa</taxon>
        <taxon>Arthropoda</taxon>
        <taxon>Hexapoda</taxon>
        <taxon>Insecta</taxon>
        <taxon>Pterygota</taxon>
        <taxon>Neoptera</taxon>
        <taxon>Endopterygota</taxon>
        <taxon>Diptera</taxon>
        <taxon>Brachycera</taxon>
        <taxon>Muscomorpha</taxon>
        <taxon>Hippoboscoidea</taxon>
        <taxon>Glossinidae</taxon>
        <taxon>Glossina</taxon>
    </lineage>
</organism>
<sequence>CYKYDRKVNELSSHNGGHNKLDIPRKKITTTIATSSCNCYGIENNLSGVCEMFMEICPAKRKTFNIYLKYSSAPMVVNV</sequence>
<protein>
    <submittedName>
        <fullName evidence="1">Uncharacterized protein</fullName>
    </submittedName>
</protein>
<dbReference type="Proteomes" id="UP000092460">
    <property type="component" value="Unassembled WGS sequence"/>
</dbReference>
<evidence type="ECO:0000313" key="2">
    <source>
        <dbReference type="Proteomes" id="UP000092460"/>
    </source>
</evidence>
<accession>A0A1B0BUU7</accession>
<dbReference type="VEuPathDB" id="VectorBase:GPPI041160"/>
<dbReference type="EMBL" id="JXJN01020930">
    <property type="status" value="NOT_ANNOTATED_CDS"/>
    <property type="molecule type" value="Genomic_DNA"/>
</dbReference>
<keyword evidence="2" id="KW-1185">Reference proteome</keyword>
<dbReference type="EnsemblMetazoa" id="GPPI041160-RA">
    <property type="protein sequence ID" value="GPPI041160-PA"/>
    <property type="gene ID" value="GPPI041160"/>
</dbReference>
<evidence type="ECO:0000313" key="1">
    <source>
        <dbReference type="EnsemblMetazoa" id="GPPI041160-PA"/>
    </source>
</evidence>